<accession>A0A9J5W6N1</accession>
<dbReference type="EMBL" id="JACXVP010000012">
    <property type="protein sequence ID" value="KAG5571283.1"/>
    <property type="molecule type" value="Genomic_DNA"/>
</dbReference>
<reference evidence="1 2" key="1">
    <citation type="submission" date="2020-09" db="EMBL/GenBank/DDBJ databases">
        <title>De no assembly of potato wild relative species, Solanum commersonii.</title>
        <authorList>
            <person name="Cho K."/>
        </authorList>
    </citation>
    <scope>NUCLEOTIDE SEQUENCE [LARGE SCALE GENOMIC DNA]</scope>
    <source>
        <strain evidence="1">LZ3.2</strain>
        <tissue evidence="1">Leaf</tissue>
    </source>
</reference>
<name>A0A9J5W6N1_SOLCO</name>
<dbReference type="OrthoDB" id="913049at2759"/>
<comment type="caution">
    <text evidence="1">The sequence shown here is derived from an EMBL/GenBank/DDBJ whole genome shotgun (WGS) entry which is preliminary data.</text>
</comment>
<sequence>MFHLEEGVCNKETKKQQLWQEGGQKVQQIVGGLVGNDDRASNGANGGKANCYTIYKQKKVSIDPAEESTSDPYKLNHKYQKRLYGWLAKKRYFYYHKSKQYRSIVKVRKYVFKDLSKLEIDQKATEVKKGGVVETCSMKRKDECSILKRESTIKKHKSKNSDQSKVKKFLVDTRNNLIGIGIGHHEVHGFDNKFWEALLETMVMEQVK</sequence>
<evidence type="ECO:0000313" key="2">
    <source>
        <dbReference type="Proteomes" id="UP000824120"/>
    </source>
</evidence>
<feature type="non-terminal residue" evidence="1">
    <location>
        <position position="1"/>
    </location>
</feature>
<keyword evidence="2" id="KW-1185">Reference proteome</keyword>
<proteinExistence type="predicted"/>
<evidence type="ECO:0000313" key="1">
    <source>
        <dbReference type="EMBL" id="KAG5571283.1"/>
    </source>
</evidence>
<gene>
    <name evidence="1" type="ORF">H5410_061049</name>
</gene>
<dbReference type="AlphaFoldDB" id="A0A9J5W6N1"/>
<protein>
    <submittedName>
        <fullName evidence="1">Uncharacterized protein</fullName>
    </submittedName>
</protein>
<organism evidence="1 2">
    <name type="scientific">Solanum commersonii</name>
    <name type="common">Commerson's wild potato</name>
    <name type="synonym">Commerson's nightshade</name>
    <dbReference type="NCBI Taxonomy" id="4109"/>
    <lineage>
        <taxon>Eukaryota</taxon>
        <taxon>Viridiplantae</taxon>
        <taxon>Streptophyta</taxon>
        <taxon>Embryophyta</taxon>
        <taxon>Tracheophyta</taxon>
        <taxon>Spermatophyta</taxon>
        <taxon>Magnoliopsida</taxon>
        <taxon>eudicotyledons</taxon>
        <taxon>Gunneridae</taxon>
        <taxon>Pentapetalae</taxon>
        <taxon>asterids</taxon>
        <taxon>lamiids</taxon>
        <taxon>Solanales</taxon>
        <taxon>Solanaceae</taxon>
        <taxon>Solanoideae</taxon>
        <taxon>Solaneae</taxon>
        <taxon>Solanum</taxon>
    </lineage>
</organism>
<dbReference type="Proteomes" id="UP000824120">
    <property type="component" value="Chromosome 12"/>
</dbReference>